<comment type="caution">
    <text evidence="1">The sequence shown here is derived from an EMBL/GenBank/DDBJ whole genome shotgun (WGS) entry which is preliminary data.</text>
</comment>
<proteinExistence type="predicted"/>
<evidence type="ECO:0000313" key="2">
    <source>
        <dbReference type="Proteomes" id="UP001500466"/>
    </source>
</evidence>
<name>A0ABP9IAL1_9ACTN</name>
<protein>
    <submittedName>
        <fullName evidence="1">Uncharacterized protein</fullName>
    </submittedName>
</protein>
<accession>A0ABP9IAL1</accession>
<keyword evidence="2" id="KW-1185">Reference proteome</keyword>
<dbReference type="Proteomes" id="UP001500466">
    <property type="component" value="Unassembled WGS sequence"/>
</dbReference>
<sequence>MTTFCLLLPETNRLRSVVEADTDGTLTGRVLTGLHEDILAVDPSGHDGADLWQ</sequence>
<evidence type="ECO:0000313" key="1">
    <source>
        <dbReference type="EMBL" id="GAA4993065.1"/>
    </source>
</evidence>
<organism evidence="1 2">
    <name type="scientific">Yinghuangia aomiensis</name>
    <dbReference type="NCBI Taxonomy" id="676205"/>
    <lineage>
        <taxon>Bacteria</taxon>
        <taxon>Bacillati</taxon>
        <taxon>Actinomycetota</taxon>
        <taxon>Actinomycetes</taxon>
        <taxon>Kitasatosporales</taxon>
        <taxon>Streptomycetaceae</taxon>
        <taxon>Yinghuangia</taxon>
    </lineage>
</organism>
<gene>
    <name evidence="1" type="ORF">GCM10023205_77170</name>
</gene>
<dbReference type="EMBL" id="BAABHS010000048">
    <property type="protein sequence ID" value="GAA4993065.1"/>
    <property type="molecule type" value="Genomic_DNA"/>
</dbReference>
<reference evidence="2" key="1">
    <citation type="journal article" date="2019" name="Int. J. Syst. Evol. Microbiol.">
        <title>The Global Catalogue of Microorganisms (GCM) 10K type strain sequencing project: providing services to taxonomists for standard genome sequencing and annotation.</title>
        <authorList>
            <consortium name="The Broad Institute Genomics Platform"/>
            <consortium name="The Broad Institute Genome Sequencing Center for Infectious Disease"/>
            <person name="Wu L."/>
            <person name="Ma J."/>
        </authorList>
    </citation>
    <scope>NUCLEOTIDE SEQUENCE [LARGE SCALE GENOMIC DNA]</scope>
    <source>
        <strain evidence="2">JCM 17986</strain>
    </source>
</reference>